<sequence length="170" mass="17363">MRERDTEHGRHPQGHDADGHGIGWATLLPLCCIVVLAVATLVAGIQAAMSTALRPVPGDMLRVAARSDAPSGTRVVFVARRPDGAACQIGLGEAADAGGSLLVVGRDAEGGIAAVWASTGRSANAGTDCGNGAELRMAETQFRALQGAARLNPSLSRTGLSMDAPLPMMP</sequence>
<feature type="transmembrane region" description="Helical" evidence="1">
    <location>
        <begin position="22"/>
        <end position="45"/>
    </location>
</feature>
<name>A0A9X2BVH1_9PROT</name>
<dbReference type="AlphaFoldDB" id="A0A9X2BVH1"/>
<dbReference type="Proteomes" id="UP001139516">
    <property type="component" value="Unassembled WGS sequence"/>
</dbReference>
<accession>A0A9X2BVH1</accession>
<dbReference type="RefSeq" id="WP_248668802.1">
    <property type="nucleotide sequence ID" value="NZ_JALPRX010000093.1"/>
</dbReference>
<comment type="caution">
    <text evidence="2">The sequence shown here is derived from an EMBL/GenBank/DDBJ whole genome shotgun (WGS) entry which is preliminary data.</text>
</comment>
<keyword evidence="1" id="KW-0812">Transmembrane</keyword>
<evidence type="ECO:0000313" key="3">
    <source>
        <dbReference type="Proteomes" id="UP001139516"/>
    </source>
</evidence>
<organism evidence="2 3">
    <name type="scientific">Roseomonas acroporae</name>
    <dbReference type="NCBI Taxonomy" id="2937791"/>
    <lineage>
        <taxon>Bacteria</taxon>
        <taxon>Pseudomonadati</taxon>
        <taxon>Pseudomonadota</taxon>
        <taxon>Alphaproteobacteria</taxon>
        <taxon>Acetobacterales</taxon>
        <taxon>Roseomonadaceae</taxon>
        <taxon>Roseomonas</taxon>
    </lineage>
</organism>
<dbReference type="EMBL" id="JALPRX010000093">
    <property type="protein sequence ID" value="MCK8786687.1"/>
    <property type="molecule type" value="Genomic_DNA"/>
</dbReference>
<reference evidence="2" key="1">
    <citation type="submission" date="2022-04" db="EMBL/GenBank/DDBJ databases">
        <title>Roseomonas acroporae sp. nov., isolated from coral Acropora digitifera.</title>
        <authorList>
            <person name="Sun H."/>
        </authorList>
    </citation>
    <scope>NUCLEOTIDE SEQUENCE</scope>
    <source>
        <strain evidence="2">NAR14</strain>
    </source>
</reference>
<keyword evidence="1" id="KW-1133">Transmembrane helix</keyword>
<keyword evidence="3" id="KW-1185">Reference proteome</keyword>
<keyword evidence="1" id="KW-0472">Membrane</keyword>
<evidence type="ECO:0000256" key="1">
    <source>
        <dbReference type="SAM" id="Phobius"/>
    </source>
</evidence>
<proteinExistence type="predicted"/>
<gene>
    <name evidence="2" type="ORF">M0638_20130</name>
</gene>
<protein>
    <submittedName>
        <fullName evidence="2">Uncharacterized protein</fullName>
    </submittedName>
</protein>
<evidence type="ECO:0000313" key="2">
    <source>
        <dbReference type="EMBL" id="MCK8786687.1"/>
    </source>
</evidence>